<evidence type="ECO:0000259" key="1">
    <source>
        <dbReference type="PROSITE" id="PS51340"/>
    </source>
</evidence>
<keyword evidence="3" id="KW-1185">Reference proteome</keyword>
<dbReference type="GO" id="GO:0030151">
    <property type="term" value="F:molybdenum ion binding"/>
    <property type="evidence" value="ECO:0007669"/>
    <property type="project" value="InterPro"/>
</dbReference>
<dbReference type="Proteomes" id="UP001237642">
    <property type="component" value="Unassembled WGS sequence"/>
</dbReference>
<name>A0AAD8H3K3_9APIA</name>
<dbReference type="GO" id="GO:0032787">
    <property type="term" value="P:monocarboxylic acid metabolic process"/>
    <property type="evidence" value="ECO:0007669"/>
    <property type="project" value="UniProtKB-ARBA"/>
</dbReference>
<comment type="caution">
    <text evidence="2">The sequence shown here is derived from an EMBL/GenBank/DDBJ whole genome shotgun (WGS) entry which is preliminary data.</text>
</comment>
<feature type="domain" description="MOSC" evidence="1">
    <location>
        <begin position="6"/>
        <end position="160"/>
    </location>
</feature>
<reference evidence="2" key="2">
    <citation type="submission" date="2023-05" db="EMBL/GenBank/DDBJ databases">
        <authorList>
            <person name="Schelkunov M.I."/>
        </authorList>
    </citation>
    <scope>NUCLEOTIDE SEQUENCE</scope>
    <source>
        <strain evidence="2">Hsosn_3</strain>
        <tissue evidence="2">Leaf</tissue>
    </source>
</reference>
<organism evidence="2 3">
    <name type="scientific">Heracleum sosnowskyi</name>
    <dbReference type="NCBI Taxonomy" id="360622"/>
    <lineage>
        <taxon>Eukaryota</taxon>
        <taxon>Viridiplantae</taxon>
        <taxon>Streptophyta</taxon>
        <taxon>Embryophyta</taxon>
        <taxon>Tracheophyta</taxon>
        <taxon>Spermatophyta</taxon>
        <taxon>Magnoliopsida</taxon>
        <taxon>eudicotyledons</taxon>
        <taxon>Gunneridae</taxon>
        <taxon>Pentapetalae</taxon>
        <taxon>asterids</taxon>
        <taxon>campanulids</taxon>
        <taxon>Apiales</taxon>
        <taxon>Apiaceae</taxon>
        <taxon>Apioideae</taxon>
        <taxon>apioid superclade</taxon>
        <taxon>Tordylieae</taxon>
        <taxon>Tordyliinae</taxon>
        <taxon>Heracleum</taxon>
    </lineage>
</organism>
<dbReference type="AlphaFoldDB" id="A0AAD8H3K3"/>
<sequence length="160" mass="18236">MSSPLHQLLSPVLEYNSRPLPVYAPTPGYNLVFTDQYQFLMLSQGSLDALNNQLEEPLPVNRFRPSIFIDGCEPFAEDLWKEIKINNITFISIQLCPRCKVKYSTHWPSCFVLYTLNQAHFALGILCPPISKGILTYASSASYMCAENRKALTRPDRLDF</sequence>
<evidence type="ECO:0000313" key="3">
    <source>
        <dbReference type="Proteomes" id="UP001237642"/>
    </source>
</evidence>
<proteinExistence type="predicted"/>
<dbReference type="SUPFAM" id="SSF50800">
    <property type="entry name" value="PK beta-barrel domain-like"/>
    <property type="match status" value="1"/>
</dbReference>
<reference evidence="2" key="1">
    <citation type="submission" date="2023-02" db="EMBL/GenBank/DDBJ databases">
        <title>Genome of toxic invasive species Heracleum sosnowskyi carries increased number of genes despite the absence of recent whole-genome duplications.</title>
        <authorList>
            <person name="Schelkunov M."/>
            <person name="Shtratnikova V."/>
            <person name="Makarenko M."/>
            <person name="Klepikova A."/>
            <person name="Omelchenko D."/>
            <person name="Novikova G."/>
            <person name="Obukhova E."/>
            <person name="Bogdanov V."/>
            <person name="Penin A."/>
            <person name="Logacheva M."/>
        </authorList>
    </citation>
    <scope>NUCLEOTIDE SEQUENCE</scope>
    <source>
        <strain evidence="2">Hsosn_3</strain>
        <tissue evidence="2">Leaf</tissue>
    </source>
</reference>
<evidence type="ECO:0000313" key="2">
    <source>
        <dbReference type="EMBL" id="KAK1358977.1"/>
    </source>
</evidence>
<dbReference type="InterPro" id="IPR011037">
    <property type="entry name" value="Pyrv_Knase-like_insert_dom_sf"/>
</dbReference>
<dbReference type="InterPro" id="IPR005302">
    <property type="entry name" value="MoCF_Sase_C"/>
</dbReference>
<dbReference type="PROSITE" id="PS51340">
    <property type="entry name" value="MOSC"/>
    <property type="match status" value="1"/>
</dbReference>
<protein>
    <recommendedName>
        <fullName evidence="1">MOSC domain-containing protein</fullName>
    </recommendedName>
</protein>
<accession>A0AAD8H3K3</accession>
<dbReference type="GO" id="GO:0003824">
    <property type="term" value="F:catalytic activity"/>
    <property type="evidence" value="ECO:0007669"/>
    <property type="project" value="InterPro"/>
</dbReference>
<dbReference type="EMBL" id="JAUIZM010000010">
    <property type="protein sequence ID" value="KAK1358977.1"/>
    <property type="molecule type" value="Genomic_DNA"/>
</dbReference>
<dbReference type="Pfam" id="PF03473">
    <property type="entry name" value="MOSC"/>
    <property type="match status" value="1"/>
</dbReference>
<dbReference type="GO" id="GO:0030170">
    <property type="term" value="F:pyridoxal phosphate binding"/>
    <property type="evidence" value="ECO:0007669"/>
    <property type="project" value="InterPro"/>
</dbReference>
<gene>
    <name evidence="2" type="ORF">POM88_043451</name>
</gene>